<reference evidence="6" key="1">
    <citation type="submission" date="2022-07" db="EMBL/GenBank/DDBJ databases">
        <title>Ectorhizobium quercum gen.nov., sp. nov.</title>
        <authorList>
            <person name="Ma T."/>
            <person name="Li Y."/>
        </authorList>
    </citation>
    <scope>NUCLEOTIDE SEQUENCE</scope>
    <source>
        <strain evidence="6">BDR2-2</strain>
    </source>
</reference>
<comment type="caution">
    <text evidence="6">The sequence shown here is derived from an EMBL/GenBank/DDBJ whole genome shotgun (WGS) entry which is preliminary data.</text>
</comment>
<dbReference type="Gene3D" id="1.10.287.1490">
    <property type="match status" value="1"/>
</dbReference>
<dbReference type="InterPro" id="IPR019133">
    <property type="entry name" value="MIC60"/>
</dbReference>
<feature type="compositionally biased region" description="Low complexity" evidence="5">
    <location>
        <begin position="52"/>
        <end position="66"/>
    </location>
</feature>
<sequence>MVSEKPTRRSRQKREPATIDLEAAPVSSEAEPAAADDKAVAEALTELPDAIPAEAPVTAEEAATVPGPEADTSELPSPSEPKPAEDETAEEITTAEALSAEPPPEGEPEKPAAAAALPVVERRSGTSVTGALAAGIVGGLVALAGAGGLQYAGYLPSLGAPETVTEPAPPAVDTTALEAEIAALKSEIASVANRPAPEADTSALEARIATLETAPASGADVDLGPLEQKIAAVEGQLSQLEGAIAGTDEKQESLQTTLLDRLQQVEAEVNDPARRNAVARAIAASGLKAAIDRGGSFVSELETFAGVAPGEGAVAGLAPYAETGVPTRAALIAAFPDAANAVLSALEQPDPDQGIAGRLWAGALSLVKVRPVGQVEGDTPEAFLARSEDALKNGDLDTALSEWNRIPEAGRAAAGDFGGALAARIEVEKLVGATLRDAVIGASGN</sequence>
<evidence type="ECO:0000256" key="1">
    <source>
        <dbReference type="ARBA" id="ARBA00004370"/>
    </source>
</evidence>
<evidence type="ECO:0000256" key="5">
    <source>
        <dbReference type="SAM" id="MobiDB-lite"/>
    </source>
</evidence>
<keyword evidence="2" id="KW-0812">Transmembrane</keyword>
<organism evidence="6 7">
    <name type="scientific">Ectorhizobium quercum</name>
    <dbReference type="NCBI Taxonomy" id="2965071"/>
    <lineage>
        <taxon>Bacteria</taxon>
        <taxon>Pseudomonadati</taxon>
        <taxon>Pseudomonadota</taxon>
        <taxon>Alphaproteobacteria</taxon>
        <taxon>Hyphomicrobiales</taxon>
        <taxon>Rhizobiaceae</taxon>
        <taxon>Ectorhizobium</taxon>
    </lineage>
</organism>
<protein>
    <submittedName>
        <fullName evidence="6">Mitofilin family membrane protein</fullName>
    </submittedName>
</protein>
<keyword evidence="4" id="KW-0472">Membrane</keyword>
<feature type="compositionally biased region" description="Low complexity" evidence="5">
    <location>
        <begin position="22"/>
        <end position="33"/>
    </location>
</feature>
<dbReference type="GO" id="GO:0016020">
    <property type="term" value="C:membrane"/>
    <property type="evidence" value="ECO:0007669"/>
    <property type="project" value="UniProtKB-SubCell"/>
</dbReference>
<gene>
    <name evidence="6" type="ORF">NOF55_19290</name>
</gene>
<keyword evidence="3" id="KW-1133">Transmembrane helix</keyword>
<evidence type="ECO:0000256" key="3">
    <source>
        <dbReference type="ARBA" id="ARBA00022989"/>
    </source>
</evidence>
<dbReference type="Pfam" id="PF09731">
    <property type="entry name" value="Mitofilin"/>
    <property type="match status" value="1"/>
</dbReference>
<evidence type="ECO:0000256" key="2">
    <source>
        <dbReference type="ARBA" id="ARBA00022692"/>
    </source>
</evidence>
<dbReference type="AlphaFoldDB" id="A0AAE3N1V5"/>
<dbReference type="EMBL" id="JANFPI010000007">
    <property type="protein sequence ID" value="MCX8999253.1"/>
    <property type="molecule type" value="Genomic_DNA"/>
</dbReference>
<dbReference type="Proteomes" id="UP001208771">
    <property type="component" value="Unassembled WGS sequence"/>
</dbReference>
<proteinExistence type="predicted"/>
<name>A0AAE3N1V5_9HYPH</name>
<comment type="subcellular location">
    <subcellularLocation>
        <location evidence="1">Membrane</location>
    </subcellularLocation>
</comment>
<feature type="compositionally biased region" description="Low complexity" evidence="5">
    <location>
        <begin position="91"/>
        <end position="100"/>
    </location>
</feature>
<evidence type="ECO:0000313" key="6">
    <source>
        <dbReference type="EMBL" id="MCX8999253.1"/>
    </source>
</evidence>
<evidence type="ECO:0000313" key="7">
    <source>
        <dbReference type="Proteomes" id="UP001208771"/>
    </source>
</evidence>
<feature type="region of interest" description="Disordered" evidence="5">
    <location>
        <begin position="1"/>
        <end position="116"/>
    </location>
</feature>
<accession>A0AAE3N1V5</accession>
<dbReference type="RefSeq" id="WP_306412750.1">
    <property type="nucleotide sequence ID" value="NZ_JANFPI010000007.1"/>
</dbReference>
<evidence type="ECO:0000256" key="4">
    <source>
        <dbReference type="ARBA" id="ARBA00023136"/>
    </source>
</evidence>
<keyword evidence="7" id="KW-1185">Reference proteome</keyword>